<dbReference type="RefSeq" id="WP_073883799.1">
    <property type="nucleotide sequence ID" value="NZ_FAUH01000006.1"/>
</dbReference>
<accession>A0A0X2NJS4</accession>
<dbReference type="AlphaFoldDB" id="A0A0X2NJS4"/>
<sequence length="403" mass="44954">MRQPPNPYKASAGVTPPLLVGRDDVLRNYFDAIQGEPGDLERLTLLQGPRGIGKTALLTTIGDQLRGSETYGPWRVFDETATPGFVGRLTRAIAEDLEEIGVEQVKKRSEFSWLLKPVTVKRSSTEMVDWTKTFRDVFTALCDAQDHLNRQFNGDMDAGILVTLDEIHQNNAEEVRQFAAAVQHLVREGRNISVVIAGIPQVTSPLLSGKTPEGEDNPVTFLRRMDKVDLGAVSDDDVRQALECPAENVGVRWDEDALESAVQACGGYPFMVQLVGMYSYRAAEEEARIISPADVEKGVATAQRKIGNLVHAPALDDLSDVDRTFLVAMSRDDGPSKIGDIVERVKPGDSQYINTYRRRLIDADMIRPARYGYVDFTMPYMREYLRGHAAHYGMSHLNEQQRQ</sequence>
<name>A0A0X2NJS4_9CORY</name>
<dbReference type="PANTHER" id="PTHR34301">
    <property type="entry name" value="DNA-BINDING PROTEIN-RELATED"/>
    <property type="match status" value="1"/>
</dbReference>
<protein>
    <submittedName>
        <fullName evidence="1">AAA ATPase domain</fullName>
    </submittedName>
</protein>
<evidence type="ECO:0000313" key="2">
    <source>
        <dbReference type="Proteomes" id="UP000182498"/>
    </source>
</evidence>
<dbReference type="InterPro" id="IPR027417">
    <property type="entry name" value="P-loop_NTPase"/>
</dbReference>
<organism evidence="1 2">
    <name type="scientific">Corynebacterium variabile</name>
    <dbReference type="NCBI Taxonomy" id="1727"/>
    <lineage>
        <taxon>Bacteria</taxon>
        <taxon>Bacillati</taxon>
        <taxon>Actinomycetota</taxon>
        <taxon>Actinomycetes</taxon>
        <taxon>Mycobacteriales</taxon>
        <taxon>Corynebacteriaceae</taxon>
        <taxon>Corynebacterium</taxon>
    </lineage>
</organism>
<dbReference type="EMBL" id="FAUH01000006">
    <property type="protein sequence ID" value="CUU65723.1"/>
    <property type="molecule type" value="Genomic_DNA"/>
</dbReference>
<dbReference type="PANTHER" id="PTHR34301:SF8">
    <property type="entry name" value="ATPASE DOMAIN-CONTAINING PROTEIN"/>
    <property type="match status" value="1"/>
</dbReference>
<evidence type="ECO:0000313" key="1">
    <source>
        <dbReference type="EMBL" id="CUU65723.1"/>
    </source>
</evidence>
<dbReference type="Proteomes" id="UP000182498">
    <property type="component" value="Unassembled WGS sequence"/>
</dbReference>
<dbReference type="Gene3D" id="3.40.50.300">
    <property type="entry name" value="P-loop containing nucleotide triphosphate hydrolases"/>
    <property type="match status" value="1"/>
</dbReference>
<proteinExistence type="predicted"/>
<dbReference type="SUPFAM" id="SSF52540">
    <property type="entry name" value="P-loop containing nucleoside triphosphate hydrolases"/>
    <property type="match status" value="1"/>
</dbReference>
<gene>
    <name evidence="1" type="ORF">CVAR292_01055</name>
</gene>
<reference evidence="2" key="1">
    <citation type="submission" date="2015-11" db="EMBL/GenBank/DDBJ databases">
        <authorList>
            <person name="Dugat-Bony E."/>
        </authorList>
    </citation>
    <scope>NUCLEOTIDE SEQUENCE [LARGE SCALE GENOMIC DNA]</scope>
    <source>
        <strain evidence="2">Mu292</strain>
    </source>
</reference>
<dbReference type="OrthoDB" id="2020141at2"/>
<keyword evidence="2" id="KW-1185">Reference proteome</keyword>